<dbReference type="AlphaFoldDB" id="A0A0K8MEK0"/>
<reference evidence="1 2" key="1">
    <citation type="submission" date="2015-03" db="EMBL/GenBank/DDBJ databases">
        <title>Caedibacter varicaedens, whole genome shotgun sequence.</title>
        <authorList>
            <person name="Suzuki H."/>
            <person name="Dapper A.L."/>
            <person name="Gibson A.K."/>
            <person name="Jackson C."/>
            <person name="Lee H."/>
            <person name="Pejaver V.R."/>
            <person name="Doak T."/>
            <person name="Lynch M."/>
        </authorList>
    </citation>
    <scope>NUCLEOTIDE SEQUENCE [LARGE SCALE GENOMIC DNA]</scope>
</reference>
<accession>A0A0K8MEK0</accession>
<dbReference type="Proteomes" id="UP000036771">
    <property type="component" value="Unassembled WGS sequence"/>
</dbReference>
<protein>
    <submittedName>
        <fullName evidence="1">Uncharacterized protein</fullName>
    </submittedName>
</protein>
<evidence type="ECO:0000313" key="2">
    <source>
        <dbReference type="Proteomes" id="UP000036771"/>
    </source>
</evidence>
<evidence type="ECO:0000313" key="1">
    <source>
        <dbReference type="EMBL" id="GAO98902.1"/>
    </source>
</evidence>
<comment type="caution">
    <text evidence="1">The sequence shown here is derived from an EMBL/GenBank/DDBJ whole genome shotgun (WGS) entry which is preliminary data.</text>
</comment>
<gene>
    <name evidence="1" type="ORF">Cva_01572</name>
</gene>
<organism evidence="1 2">
    <name type="scientific">Caedimonas varicaedens</name>
    <dbReference type="NCBI Taxonomy" id="1629334"/>
    <lineage>
        <taxon>Bacteria</taxon>
        <taxon>Pseudomonadati</taxon>
        <taxon>Pseudomonadota</taxon>
        <taxon>Alphaproteobacteria</taxon>
        <taxon>Holosporales</taxon>
        <taxon>Caedimonadaceae</taxon>
        <taxon>Caedimonas</taxon>
    </lineage>
</organism>
<dbReference type="EMBL" id="BBVC01000101">
    <property type="protein sequence ID" value="GAO98902.1"/>
    <property type="molecule type" value="Genomic_DNA"/>
</dbReference>
<name>A0A0K8MEK0_9PROT</name>
<keyword evidence="2" id="KW-1185">Reference proteome</keyword>
<sequence length="164" mass="18666">MRNLIRVSLCYQFLMSFSNIFAEDSIEVVKKPLGRVVSYESHPFRNDIQIDSRTSHVSFRDQKNVVQEDHSPSSLSDLANITSLSGPVDQEDTLLEFIKPLESEPKNSLGGNSMGAPTIFSRFSHAQLQSVAALKLLKKYEDSQQNKKDFEIPEIINMLYEIRN</sequence>
<proteinExistence type="predicted"/>
<dbReference type="STRING" id="1629334.Cva_01572"/>